<gene>
    <name evidence="1" type="ORF">SAMN04488068_3160</name>
</gene>
<proteinExistence type="predicted"/>
<name>A0A1M5RRL8_9GAMM</name>
<evidence type="ECO:0000313" key="2">
    <source>
        <dbReference type="Proteomes" id="UP000199758"/>
    </source>
</evidence>
<keyword evidence="2" id="KW-1185">Reference proteome</keyword>
<protein>
    <submittedName>
        <fullName evidence="1">Uncharacterized protein</fullName>
    </submittedName>
</protein>
<organism evidence="1 2">
    <name type="scientific">Hydrocarboniphaga daqingensis</name>
    <dbReference type="NCBI Taxonomy" id="490188"/>
    <lineage>
        <taxon>Bacteria</taxon>
        <taxon>Pseudomonadati</taxon>
        <taxon>Pseudomonadota</taxon>
        <taxon>Gammaproteobacteria</taxon>
        <taxon>Nevskiales</taxon>
        <taxon>Nevskiaceae</taxon>
        <taxon>Hydrocarboniphaga</taxon>
    </lineage>
</organism>
<sequence length="59" mass="6040">MMAVAVLQASDGLAPMPGSLILTTATSSLLRRVERIVVISGAPTARCSYPGTVTRAPAL</sequence>
<reference evidence="1 2" key="1">
    <citation type="submission" date="2016-11" db="EMBL/GenBank/DDBJ databases">
        <authorList>
            <person name="Jaros S."/>
            <person name="Januszkiewicz K."/>
            <person name="Wedrychowicz H."/>
        </authorList>
    </citation>
    <scope>NUCLEOTIDE SEQUENCE [LARGE SCALE GENOMIC DNA]</scope>
    <source>
        <strain evidence="1 2">CGMCC 1.7049</strain>
    </source>
</reference>
<dbReference type="STRING" id="490188.SAMN04488068_3160"/>
<evidence type="ECO:0000313" key="1">
    <source>
        <dbReference type="EMBL" id="SHH28907.1"/>
    </source>
</evidence>
<accession>A0A1M5RRL8</accession>
<dbReference type="EMBL" id="FQWZ01000008">
    <property type="protein sequence ID" value="SHH28907.1"/>
    <property type="molecule type" value="Genomic_DNA"/>
</dbReference>
<dbReference type="Proteomes" id="UP000199758">
    <property type="component" value="Unassembled WGS sequence"/>
</dbReference>
<dbReference type="AlphaFoldDB" id="A0A1M5RRL8"/>